<feature type="region of interest" description="Disordered" evidence="1">
    <location>
        <begin position="18"/>
        <end position="45"/>
    </location>
</feature>
<comment type="caution">
    <text evidence="2">The sequence shown here is derived from an EMBL/GenBank/DDBJ whole genome shotgun (WGS) entry which is preliminary data.</text>
</comment>
<sequence>MSGGYTASADAMSTASKRITQLAEDLPDKNTDLASSPVNQQGFGQAHGDHAQKYITGVQTLWQAVSGYSDTLKAYGTNIGSGGKAYAENDQAQGNAVSKAGSQ</sequence>
<dbReference type="RefSeq" id="WP_139095501.1">
    <property type="nucleotide sequence ID" value="NZ_VDFW01000003.1"/>
</dbReference>
<dbReference type="Gene3D" id="1.10.287.1060">
    <property type="entry name" value="ESAT-6-like"/>
    <property type="match status" value="1"/>
</dbReference>
<evidence type="ECO:0008006" key="4">
    <source>
        <dbReference type="Google" id="ProtNLM"/>
    </source>
</evidence>
<dbReference type="InterPro" id="IPR036689">
    <property type="entry name" value="ESAT-6-like_sf"/>
</dbReference>
<feature type="compositionally biased region" description="Polar residues" evidence="1">
    <location>
        <begin position="90"/>
        <end position="103"/>
    </location>
</feature>
<dbReference type="AlphaFoldDB" id="A0A5C4MB51"/>
<keyword evidence="3" id="KW-1185">Reference proteome</keyword>
<gene>
    <name evidence="2" type="ORF">FG385_05645</name>
</gene>
<protein>
    <recommendedName>
        <fullName evidence="4">WXG100 family type VII secretion target</fullName>
    </recommendedName>
</protein>
<accession>A0A5C4MB51</accession>
<dbReference type="SUPFAM" id="SSF140453">
    <property type="entry name" value="EsxAB dimer-like"/>
    <property type="match status" value="1"/>
</dbReference>
<name>A0A5C4MB51_9PSEU</name>
<dbReference type="EMBL" id="VDFW01000003">
    <property type="protein sequence ID" value="TNC28730.1"/>
    <property type="molecule type" value="Genomic_DNA"/>
</dbReference>
<dbReference type="OrthoDB" id="3627803at2"/>
<evidence type="ECO:0000256" key="1">
    <source>
        <dbReference type="SAM" id="MobiDB-lite"/>
    </source>
</evidence>
<evidence type="ECO:0000313" key="2">
    <source>
        <dbReference type="EMBL" id="TNC28730.1"/>
    </source>
</evidence>
<evidence type="ECO:0000313" key="3">
    <source>
        <dbReference type="Proteomes" id="UP000305546"/>
    </source>
</evidence>
<dbReference type="Proteomes" id="UP000305546">
    <property type="component" value="Unassembled WGS sequence"/>
</dbReference>
<feature type="region of interest" description="Disordered" evidence="1">
    <location>
        <begin position="83"/>
        <end position="103"/>
    </location>
</feature>
<reference evidence="2 3" key="1">
    <citation type="submission" date="2019-06" db="EMBL/GenBank/DDBJ databases">
        <title>Amycolatopsis alkalitolerans sp. nov., isolated from Gastrodia elata Blume.</title>
        <authorList>
            <person name="Narsing Rao M.P."/>
            <person name="Li W.J."/>
        </authorList>
    </citation>
    <scope>NUCLEOTIDE SEQUENCE [LARGE SCALE GENOMIC DNA]</scope>
    <source>
        <strain evidence="2 3">SYSUP0005</strain>
    </source>
</reference>
<feature type="compositionally biased region" description="Polar residues" evidence="1">
    <location>
        <begin position="32"/>
        <end position="43"/>
    </location>
</feature>
<organism evidence="2 3">
    <name type="scientific">Amycolatopsis alkalitolerans</name>
    <dbReference type="NCBI Taxonomy" id="2547244"/>
    <lineage>
        <taxon>Bacteria</taxon>
        <taxon>Bacillati</taxon>
        <taxon>Actinomycetota</taxon>
        <taxon>Actinomycetes</taxon>
        <taxon>Pseudonocardiales</taxon>
        <taxon>Pseudonocardiaceae</taxon>
        <taxon>Amycolatopsis</taxon>
    </lineage>
</organism>
<proteinExistence type="predicted"/>